<comment type="similarity">
    <text evidence="7 8">Belongs to the PINc/VapC protein family.</text>
</comment>
<dbReference type="InterPro" id="IPR002716">
    <property type="entry name" value="PIN_dom"/>
</dbReference>
<feature type="binding site" evidence="8">
    <location>
        <position position="6"/>
    </location>
    <ligand>
        <name>Mg(2+)</name>
        <dbReference type="ChEBI" id="CHEBI:18420"/>
    </ligand>
</feature>
<keyword evidence="4 8" id="KW-0479">Metal-binding</keyword>
<evidence type="ECO:0000256" key="4">
    <source>
        <dbReference type="ARBA" id="ARBA00022723"/>
    </source>
</evidence>
<evidence type="ECO:0000256" key="2">
    <source>
        <dbReference type="ARBA" id="ARBA00022649"/>
    </source>
</evidence>
<evidence type="ECO:0000259" key="9">
    <source>
        <dbReference type="Pfam" id="PF01850"/>
    </source>
</evidence>
<dbReference type="PANTHER" id="PTHR33653">
    <property type="entry name" value="RIBONUCLEASE VAPC2"/>
    <property type="match status" value="1"/>
</dbReference>
<keyword evidence="6 8" id="KW-0460">Magnesium</keyword>
<dbReference type="InterPro" id="IPR022907">
    <property type="entry name" value="VapC_family"/>
</dbReference>
<feature type="binding site" evidence="8">
    <location>
        <position position="95"/>
    </location>
    <ligand>
        <name>Mg(2+)</name>
        <dbReference type="ChEBI" id="CHEBI:18420"/>
    </ligand>
</feature>
<dbReference type="Gene3D" id="3.40.50.1010">
    <property type="entry name" value="5'-nuclease"/>
    <property type="match status" value="1"/>
</dbReference>
<feature type="domain" description="PIN" evidence="9">
    <location>
        <begin position="4"/>
        <end position="122"/>
    </location>
</feature>
<dbReference type="EC" id="3.1.-.-" evidence="8"/>
<keyword evidence="3 8" id="KW-0540">Nuclease</keyword>
<evidence type="ECO:0000256" key="5">
    <source>
        <dbReference type="ARBA" id="ARBA00022801"/>
    </source>
</evidence>
<sequence length="135" mass="14861">MKFLLDTNAVIAILKGEQAMLARLRRHQPADFGIPAIVAHELYSGAYKSQRAVANLARVEGLQFEVVSFDAEDAQHAGEIRAQLAAVGTPIGPYDALIAGQARARRLVLVTHNTRKFERVSELQVEDWLAAAREN</sequence>
<accession>A0AA41E6S8</accession>
<dbReference type="Pfam" id="PF01850">
    <property type="entry name" value="PIN"/>
    <property type="match status" value="1"/>
</dbReference>
<proteinExistence type="inferred from homology"/>
<organism evidence="10 11">
    <name type="scientific">Burkholderia ambifaria</name>
    <dbReference type="NCBI Taxonomy" id="152480"/>
    <lineage>
        <taxon>Bacteria</taxon>
        <taxon>Pseudomonadati</taxon>
        <taxon>Pseudomonadota</taxon>
        <taxon>Betaproteobacteria</taxon>
        <taxon>Burkholderiales</taxon>
        <taxon>Burkholderiaceae</taxon>
        <taxon>Burkholderia</taxon>
        <taxon>Burkholderia cepacia complex</taxon>
    </lineage>
</organism>
<reference evidence="10" key="1">
    <citation type="submission" date="2021-04" db="EMBL/GenBank/DDBJ databases">
        <title>A collection of bacterial strains from the Burkholderia cepacia Research Laboratory and Repository.</title>
        <authorList>
            <person name="Lipuma J."/>
            <person name="Spilker T."/>
        </authorList>
    </citation>
    <scope>NUCLEOTIDE SEQUENCE</scope>
    <source>
        <strain evidence="10">AU36012</strain>
    </source>
</reference>
<evidence type="ECO:0000256" key="7">
    <source>
        <dbReference type="ARBA" id="ARBA00038093"/>
    </source>
</evidence>
<evidence type="ECO:0000256" key="1">
    <source>
        <dbReference type="ARBA" id="ARBA00001946"/>
    </source>
</evidence>
<comment type="cofactor">
    <cofactor evidence="1 8">
        <name>Mg(2+)</name>
        <dbReference type="ChEBI" id="CHEBI:18420"/>
    </cofactor>
</comment>
<dbReference type="GO" id="GO:0090729">
    <property type="term" value="F:toxin activity"/>
    <property type="evidence" value="ECO:0007669"/>
    <property type="project" value="UniProtKB-KW"/>
</dbReference>
<keyword evidence="8" id="KW-0800">Toxin</keyword>
<evidence type="ECO:0000256" key="3">
    <source>
        <dbReference type="ARBA" id="ARBA00022722"/>
    </source>
</evidence>
<dbReference type="Proteomes" id="UP000682266">
    <property type="component" value="Unassembled WGS sequence"/>
</dbReference>
<dbReference type="GO" id="GO:0000287">
    <property type="term" value="F:magnesium ion binding"/>
    <property type="evidence" value="ECO:0007669"/>
    <property type="project" value="UniProtKB-UniRule"/>
</dbReference>
<dbReference type="CDD" id="cd18745">
    <property type="entry name" value="PIN_VapC4-5_FitB-like"/>
    <property type="match status" value="1"/>
</dbReference>
<evidence type="ECO:0000313" key="11">
    <source>
        <dbReference type="Proteomes" id="UP000682266"/>
    </source>
</evidence>
<dbReference type="AlphaFoldDB" id="A0AA41E6S8"/>
<evidence type="ECO:0000256" key="6">
    <source>
        <dbReference type="ARBA" id="ARBA00022842"/>
    </source>
</evidence>
<dbReference type="SUPFAM" id="SSF88723">
    <property type="entry name" value="PIN domain-like"/>
    <property type="match status" value="1"/>
</dbReference>
<keyword evidence="5 8" id="KW-0378">Hydrolase</keyword>
<gene>
    <name evidence="8" type="primary">vapC</name>
    <name evidence="10" type="ORF">KDW93_10995</name>
</gene>
<dbReference type="HAMAP" id="MF_00265">
    <property type="entry name" value="VapC_Nob1"/>
    <property type="match status" value="1"/>
</dbReference>
<name>A0AA41E6S8_9BURK</name>
<evidence type="ECO:0000313" key="10">
    <source>
        <dbReference type="EMBL" id="MBR8129496.1"/>
    </source>
</evidence>
<evidence type="ECO:0000256" key="8">
    <source>
        <dbReference type="HAMAP-Rule" id="MF_00265"/>
    </source>
</evidence>
<comment type="caution">
    <text evidence="10">The sequence shown here is derived from an EMBL/GenBank/DDBJ whole genome shotgun (WGS) entry which is preliminary data.</text>
</comment>
<dbReference type="GO" id="GO:0016787">
    <property type="term" value="F:hydrolase activity"/>
    <property type="evidence" value="ECO:0007669"/>
    <property type="project" value="UniProtKB-KW"/>
</dbReference>
<dbReference type="RefSeq" id="WP_105788736.1">
    <property type="nucleotide sequence ID" value="NZ_CADERF010000001.1"/>
</dbReference>
<dbReference type="EMBL" id="JAGSVG010000007">
    <property type="protein sequence ID" value="MBR8129496.1"/>
    <property type="molecule type" value="Genomic_DNA"/>
</dbReference>
<dbReference type="PANTHER" id="PTHR33653:SF1">
    <property type="entry name" value="RIBONUCLEASE VAPC2"/>
    <property type="match status" value="1"/>
</dbReference>
<dbReference type="GO" id="GO:0004540">
    <property type="term" value="F:RNA nuclease activity"/>
    <property type="evidence" value="ECO:0007669"/>
    <property type="project" value="InterPro"/>
</dbReference>
<keyword evidence="2 8" id="KW-1277">Toxin-antitoxin system</keyword>
<dbReference type="InterPro" id="IPR050556">
    <property type="entry name" value="Type_II_TA_system_RNase"/>
</dbReference>
<comment type="function">
    <text evidence="8">Toxic component of a toxin-antitoxin (TA) system. An RNase.</text>
</comment>
<dbReference type="InterPro" id="IPR029060">
    <property type="entry name" value="PIN-like_dom_sf"/>
</dbReference>
<protein>
    <recommendedName>
        <fullName evidence="8">Ribonuclease VapC</fullName>
        <shortName evidence="8">RNase VapC</shortName>
        <ecNumber evidence="8">3.1.-.-</ecNumber>
    </recommendedName>
    <alternativeName>
        <fullName evidence="8">Toxin VapC</fullName>
    </alternativeName>
</protein>